<dbReference type="GO" id="GO:0005829">
    <property type="term" value="C:cytosol"/>
    <property type="evidence" value="ECO:0007669"/>
    <property type="project" value="TreeGrafter"/>
</dbReference>
<feature type="domain" description="Era-type G" evidence="15">
    <location>
        <begin position="26"/>
        <end position="193"/>
    </location>
</feature>
<dbReference type="GO" id="GO:0005886">
    <property type="term" value="C:plasma membrane"/>
    <property type="evidence" value="ECO:0007669"/>
    <property type="project" value="UniProtKB-SubCell"/>
</dbReference>
<dbReference type="PANTHER" id="PTHR42698">
    <property type="entry name" value="GTPASE ERA"/>
    <property type="match status" value="1"/>
</dbReference>
<keyword evidence="5 11" id="KW-0690">Ribosome biogenesis</keyword>
<reference evidence="16 17" key="1">
    <citation type="submission" date="2018-06" db="EMBL/GenBank/DDBJ databases">
        <authorList>
            <consortium name="Pathogen Informatics"/>
            <person name="Doyle S."/>
        </authorList>
    </citation>
    <scope>NUCLEOTIDE SEQUENCE [LARGE SCALE GENOMIC DNA]</scope>
    <source>
        <strain evidence="17">NCTC 11391</strain>
    </source>
</reference>
<dbReference type="Proteomes" id="UP000254082">
    <property type="component" value="Unassembled WGS sequence"/>
</dbReference>
<dbReference type="GO" id="GO:0003924">
    <property type="term" value="F:GTPase activity"/>
    <property type="evidence" value="ECO:0007669"/>
    <property type="project" value="UniProtKB-UniRule"/>
</dbReference>
<feature type="binding site" evidence="11">
    <location>
        <begin position="81"/>
        <end position="85"/>
    </location>
    <ligand>
        <name>GTP</name>
        <dbReference type="ChEBI" id="CHEBI:37565"/>
    </ligand>
</feature>
<sequence>MKLLLWLKAKGTQVAVGISKNNMTFKSGFVAILGRPNVGKSTFLNHVMGQKIAIMSDKAQTTRNKIMGIYTTDQEQIVFIDTPGIHKPKTALGDFMVESAYSTLREVETVLFMVPADEERGKGDNMIMERLKAAKIPVILVINKIDQVHPDQLLEKIDDFRSQMDFKEIVPISALQGNNIETLMMILKDNLEEGYQYFPEDQITDHPERFLVSEMIREKVLLLTQQEVPHSVAVVIESMKRDEETDKVHIRATIMVERDSQKGIIIGKKGSMLKKIGQLARRDIELMLGDKVFLETWVKVKKNWRDKKLDLADFGYNKKEY</sequence>
<dbReference type="CDD" id="cd04163">
    <property type="entry name" value="Era"/>
    <property type="match status" value="1"/>
</dbReference>
<comment type="subcellular location">
    <subcellularLocation>
        <location evidence="11">Cytoplasm</location>
    </subcellularLocation>
    <subcellularLocation>
        <location evidence="11">Cell membrane</location>
        <topology evidence="11">Peripheral membrane protein</topology>
    </subcellularLocation>
</comment>
<comment type="function">
    <text evidence="11">An essential GTPase that binds both GDP and GTP, with rapid nucleotide exchange. Plays a role in 16S rRNA processing and 30S ribosomal subunit biogenesis and possibly also in cell cycle regulation and energy metabolism.</text>
</comment>
<evidence type="ECO:0000256" key="4">
    <source>
        <dbReference type="ARBA" id="ARBA00022475"/>
    </source>
</evidence>
<evidence type="ECO:0000256" key="12">
    <source>
        <dbReference type="PROSITE-ProRule" id="PRU01050"/>
    </source>
</evidence>
<keyword evidence="11" id="KW-0963">Cytoplasm</keyword>
<dbReference type="FunFam" id="3.30.300.20:FF:000003">
    <property type="entry name" value="GTPase Era"/>
    <property type="match status" value="1"/>
</dbReference>
<dbReference type="Gene3D" id="3.40.50.300">
    <property type="entry name" value="P-loop containing nucleotide triphosphate hydrolases"/>
    <property type="match status" value="1"/>
</dbReference>
<keyword evidence="4 11" id="KW-1003">Cell membrane</keyword>
<feature type="region of interest" description="G4" evidence="12">
    <location>
        <begin position="143"/>
        <end position="146"/>
    </location>
</feature>
<dbReference type="GO" id="GO:0005525">
    <property type="term" value="F:GTP binding"/>
    <property type="evidence" value="ECO:0007669"/>
    <property type="project" value="UniProtKB-UniRule"/>
</dbReference>
<keyword evidence="6 11" id="KW-0699">rRNA-binding</keyword>
<dbReference type="InterPro" id="IPR006073">
    <property type="entry name" value="GTP-bd"/>
</dbReference>
<feature type="region of interest" description="G2" evidence="12">
    <location>
        <begin position="60"/>
        <end position="64"/>
    </location>
</feature>
<protein>
    <recommendedName>
        <fullName evidence="3 11">GTPase Era</fullName>
    </recommendedName>
</protein>
<keyword evidence="10 11" id="KW-0472">Membrane</keyword>
<dbReference type="PANTHER" id="PTHR42698:SF1">
    <property type="entry name" value="GTPASE ERA, MITOCHONDRIAL"/>
    <property type="match status" value="1"/>
</dbReference>
<feature type="binding site" evidence="11">
    <location>
        <begin position="34"/>
        <end position="41"/>
    </location>
    <ligand>
        <name>GTP</name>
        <dbReference type="ChEBI" id="CHEBI:37565"/>
    </ligand>
</feature>
<dbReference type="Pfam" id="PF07650">
    <property type="entry name" value="KH_2"/>
    <property type="match status" value="1"/>
</dbReference>
<evidence type="ECO:0000256" key="7">
    <source>
        <dbReference type="ARBA" id="ARBA00022741"/>
    </source>
</evidence>
<dbReference type="SUPFAM" id="SSF54814">
    <property type="entry name" value="Prokaryotic type KH domain (KH-domain type II)"/>
    <property type="match status" value="1"/>
</dbReference>
<comment type="subunit">
    <text evidence="2 11">Monomer.</text>
</comment>
<dbReference type="NCBIfam" id="TIGR00231">
    <property type="entry name" value="small_GTP"/>
    <property type="match status" value="1"/>
</dbReference>
<dbReference type="FunFam" id="3.40.50.300:FF:000094">
    <property type="entry name" value="GTPase Era"/>
    <property type="match status" value="1"/>
</dbReference>
<dbReference type="Pfam" id="PF01926">
    <property type="entry name" value="MMR_HSR1"/>
    <property type="match status" value="1"/>
</dbReference>
<evidence type="ECO:0000259" key="14">
    <source>
        <dbReference type="PROSITE" id="PS50823"/>
    </source>
</evidence>
<dbReference type="GO" id="GO:0070181">
    <property type="term" value="F:small ribosomal subunit rRNA binding"/>
    <property type="evidence" value="ECO:0007669"/>
    <property type="project" value="UniProtKB-UniRule"/>
</dbReference>
<accession>A0A380JI82</accession>
<dbReference type="SUPFAM" id="SSF52540">
    <property type="entry name" value="P-loop containing nucleoside triphosphate hydrolases"/>
    <property type="match status" value="1"/>
</dbReference>
<dbReference type="CDD" id="cd22534">
    <property type="entry name" value="KH-II_Era"/>
    <property type="match status" value="1"/>
</dbReference>
<dbReference type="GO" id="GO:0043024">
    <property type="term" value="F:ribosomal small subunit binding"/>
    <property type="evidence" value="ECO:0007669"/>
    <property type="project" value="TreeGrafter"/>
</dbReference>
<feature type="domain" description="KH type-2" evidence="14">
    <location>
        <begin position="224"/>
        <end position="302"/>
    </location>
</feature>
<dbReference type="InterPro" id="IPR030388">
    <property type="entry name" value="G_ERA_dom"/>
</dbReference>
<evidence type="ECO:0000313" key="16">
    <source>
        <dbReference type="EMBL" id="SUN37371.1"/>
    </source>
</evidence>
<evidence type="ECO:0000256" key="1">
    <source>
        <dbReference type="ARBA" id="ARBA00007921"/>
    </source>
</evidence>
<evidence type="ECO:0000256" key="11">
    <source>
        <dbReference type="HAMAP-Rule" id="MF_00367"/>
    </source>
</evidence>
<evidence type="ECO:0000256" key="13">
    <source>
        <dbReference type="RuleBase" id="RU003761"/>
    </source>
</evidence>
<evidence type="ECO:0000256" key="8">
    <source>
        <dbReference type="ARBA" id="ARBA00022884"/>
    </source>
</evidence>
<feature type="region of interest" description="G5" evidence="12">
    <location>
        <begin position="172"/>
        <end position="174"/>
    </location>
</feature>
<gene>
    <name evidence="11 16" type="primary">era</name>
    <name evidence="16" type="ORF">NCTC11391_02098</name>
</gene>
<comment type="similarity">
    <text evidence="1 11 12 13">Belongs to the TRAFAC class TrmE-Era-EngA-EngB-Septin-like GTPase superfamily. Era GTPase family.</text>
</comment>
<keyword evidence="7 11" id="KW-0547">Nucleotide-binding</keyword>
<evidence type="ECO:0000259" key="15">
    <source>
        <dbReference type="PROSITE" id="PS51713"/>
    </source>
</evidence>
<evidence type="ECO:0000313" key="17">
    <source>
        <dbReference type="Proteomes" id="UP000254082"/>
    </source>
</evidence>
<evidence type="ECO:0000256" key="3">
    <source>
        <dbReference type="ARBA" id="ARBA00020484"/>
    </source>
</evidence>
<dbReference type="GO" id="GO:0000028">
    <property type="term" value="P:ribosomal small subunit assembly"/>
    <property type="evidence" value="ECO:0007669"/>
    <property type="project" value="TreeGrafter"/>
</dbReference>
<dbReference type="InterPro" id="IPR004044">
    <property type="entry name" value="KH_dom_type_2"/>
</dbReference>
<dbReference type="HAMAP" id="MF_00367">
    <property type="entry name" value="GTPase_Era"/>
    <property type="match status" value="1"/>
</dbReference>
<feature type="binding site" evidence="11">
    <location>
        <begin position="143"/>
        <end position="146"/>
    </location>
    <ligand>
        <name>GTP</name>
        <dbReference type="ChEBI" id="CHEBI:37565"/>
    </ligand>
</feature>
<dbReference type="InterPro" id="IPR005662">
    <property type="entry name" value="GTPase_Era-like"/>
</dbReference>
<evidence type="ECO:0000256" key="9">
    <source>
        <dbReference type="ARBA" id="ARBA00023134"/>
    </source>
</evidence>
<dbReference type="PROSITE" id="PS51713">
    <property type="entry name" value="G_ERA"/>
    <property type="match status" value="1"/>
</dbReference>
<evidence type="ECO:0000256" key="10">
    <source>
        <dbReference type="ARBA" id="ARBA00023136"/>
    </source>
</evidence>
<proteinExistence type="inferred from homology"/>
<dbReference type="InterPro" id="IPR015946">
    <property type="entry name" value="KH_dom-like_a/b"/>
</dbReference>
<dbReference type="Gene3D" id="3.30.300.20">
    <property type="match status" value="1"/>
</dbReference>
<name>A0A380JI82_STRDO</name>
<feature type="region of interest" description="G1" evidence="12">
    <location>
        <begin position="34"/>
        <end position="41"/>
    </location>
</feature>
<keyword evidence="9 11" id="KW-0342">GTP-binding</keyword>
<dbReference type="NCBIfam" id="NF000908">
    <property type="entry name" value="PRK00089.1"/>
    <property type="match status" value="1"/>
</dbReference>
<dbReference type="InterPro" id="IPR027417">
    <property type="entry name" value="P-loop_NTPase"/>
</dbReference>
<dbReference type="InterPro" id="IPR009019">
    <property type="entry name" value="KH_sf_prok-type"/>
</dbReference>
<organism evidence="16 17">
    <name type="scientific">Streptococcus downei MFe28</name>
    <dbReference type="NCBI Taxonomy" id="764290"/>
    <lineage>
        <taxon>Bacteria</taxon>
        <taxon>Bacillati</taxon>
        <taxon>Bacillota</taxon>
        <taxon>Bacilli</taxon>
        <taxon>Lactobacillales</taxon>
        <taxon>Streptococcaceae</taxon>
        <taxon>Streptococcus</taxon>
    </lineage>
</organism>
<keyword evidence="17" id="KW-1185">Reference proteome</keyword>
<evidence type="ECO:0000256" key="2">
    <source>
        <dbReference type="ARBA" id="ARBA00011245"/>
    </source>
</evidence>
<dbReference type="NCBIfam" id="TIGR00436">
    <property type="entry name" value="era"/>
    <property type="match status" value="1"/>
</dbReference>
<dbReference type="EMBL" id="UHFA01000002">
    <property type="protein sequence ID" value="SUN37371.1"/>
    <property type="molecule type" value="Genomic_DNA"/>
</dbReference>
<dbReference type="PROSITE" id="PS50823">
    <property type="entry name" value="KH_TYPE_2"/>
    <property type="match status" value="1"/>
</dbReference>
<evidence type="ECO:0000256" key="5">
    <source>
        <dbReference type="ARBA" id="ARBA00022517"/>
    </source>
</evidence>
<dbReference type="InterPro" id="IPR005225">
    <property type="entry name" value="Small_GTP-bd"/>
</dbReference>
<dbReference type="AlphaFoldDB" id="A0A380JI82"/>
<keyword evidence="8 11" id="KW-0694">RNA-binding</keyword>
<evidence type="ECO:0000256" key="6">
    <source>
        <dbReference type="ARBA" id="ARBA00022730"/>
    </source>
</evidence>
<feature type="region of interest" description="G3" evidence="12">
    <location>
        <begin position="81"/>
        <end position="84"/>
    </location>
</feature>